<feature type="region of interest" description="Disordered" evidence="2">
    <location>
        <begin position="441"/>
        <end position="461"/>
    </location>
</feature>
<evidence type="ECO:0000313" key="3">
    <source>
        <dbReference type="EMBL" id="KZZ93917.1"/>
    </source>
</evidence>
<feature type="compositionally biased region" description="Low complexity" evidence="2">
    <location>
        <begin position="227"/>
        <end position="238"/>
    </location>
</feature>
<dbReference type="Pfam" id="PF08238">
    <property type="entry name" value="Sel1"/>
    <property type="match status" value="4"/>
</dbReference>
<evidence type="ECO:0000313" key="4">
    <source>
        <dbReference type="Proteomes" id="UP000242877"/>
    </source>
</evidence>
<feature type="compositionally biased region" description="Polar residues" evidence="2">
    <location>
        <begin position="199"/>
        <end position="212"/>
    </location>
</feature>
<dbReference type="Gene3D" id="1.25.40.10">
    <property type="entry name" value="Tetratricopeptide repeat domain"/>
    <property type="match status" value="1"/>
</dbReference>
<dbReference type="AlphaFoldDB" id="A0A168AH15"/>
<dbReference type="Proteomes" id="UP000242877">
    <property type="component" value="Unassembled WGS sequence"/>
</dbReference>
<dbReference type="InterPro" id="IPR006597">
    <property type="entry name" value="Sel1-like"/>
</dbReference>
<dbReference type="SMART" id="SM00671">
    <property type="entry name" value="SEL1"/>
    <property type="match status" value="4"/>
</dbReference>
<evidence type="ECO:0000256" key="1">
    <source>
        <dbReference type="ARBA" id="ARBA00022737"/>
    </source>
</evidence>
<feature type="region of interest" description="Disordered" evidence="2">
    <location>
        <begin position="1"/>
        <end position="238"/>
    </location>
</feature>
<feature type="compositionally biased region" description="Polar residues" evidence="2">
    <location>
        <begin position="405"/>
        <end position="429"/>
    </location>
</feature>
<dbReference type="InterPro" id="IPR051726">
    <property type="entry name" value="Chitin_Synth_Reg"/>
</dbReference>
<evidence type="ECO:0000256" key="2">
    <source>
        <dbReference type="SAM" id="MobiDB-lite"/>
    </source>
</evidence>
<feature type="compositionally biased region" description="Low complexity" evidence="2">
    <location>
        <begin position="343"/>
        <end position="355"/>
    </location>
</feature>
<feature type="region of interest" description="Disordered" evidence="2">
    <location>
        <begin position="252"/>
        <end position="306"/>
    </location>
</feature>
<sequence>MPGSTADVLVHRVDDILPTPSPPPFRHPASASPTQIEPSQSSSSPYGIPLPQRPPPPPPGAEAATPSSDGQSEYHDSHDSLNAESQQVSADVSPSFTPSPAIPQLNDSPYIAPLSPMRYTGQPATEHGQVPQQPQPQQQQQQQGSPSHDHLSADLSDIARVSSAESTGAPGPTVIEDVSEVPPSSAPEEFARENYGYHNRQSPAVSDFSASSPRFPPQAAHYKGRVSELSGMSGSDSSLAYRNNVQYAAAATAAGEGFQAAQQRRVENESPRPPSAAASGSTNMNADAEGPGPRLESPLQPENNSQSFLVDSFGHEQEGDSGLSGAIEETMQRVRNMDLRNEQSTPTSSQGTQSLSRRRSPDRSNSIRSSVGTNSIVSQELEYQPLHYHHAEFEQRGSAMHGFPRNSSSTSELSYGRTDSLSGRSMNHKPSSLRAISFVNLLNSPNPQPGSGADGEQIQRPTPGAMVSALGHKKTFDMYLANVKKTNDPGAQYEFAVFMINSSLTSDDDFEEIVNQHKSEKKSKTSNPNHVSKYELIREAKNILQRLADRGYPSAQYHLGDGYASGFFNKGKPDHGKAFTLFVAASKHGHTEAGYRAALCYEFGWGTTKDKAKAVQFYRQAASRSHAGAMLRLGKACMDGDMGQVNKYREGITWLKRAAEAANTQYNSAPYELGLLHETGFGDDVFKDPSYAAQLFTRAAELGHAEAAFRMGDAYEHDPKSAVRFAYDQHRRGGRRSRRADKAFTKLIVKVLAQGLKLLLAHRDGKKTQKPNGLAYFNDMMHIERSARPSPIIPFLDIQNLFTL</sequence>
<feature type="compositionally biased region" description="Pro residues" evidence="2">
    <location>
        <begin position="51"/>
        <end position="60"/>
    </location>
</feature>
<protein>
    <submittedName>
        <fullName evidence="3">Protoplast regeneration and killer toxin resistance protein</fullName>
    </submittedName>
</protein>
<dbReference type="PANTHER" id="PTHR46430:SF1">
    <property type="entry name" value="CHITIN SYNTHASE REGULATOR SKT5-RELATED"/>
    <property type="match status" value="1"/>
</dbReference>
<keyword evidence="4" id="KW-1185">Reference proteome</keyword>
<dbReference type="VEuPathDB" id="FungiDB:AAP_02010"/>
<accession>A0A168AH15</accession>
<reference evidence="3 4" key="1">
    <citation type="journal article" date="2016" name="Genome Biol. Evol.">
        <title>Divergent and convergent evolution of fungal pathogenicity.</title>
        <authorList>
            <person name="Shang Y."/>
            <person name="Xiao G."/>
            <person name="Zheng P."/>
            <person name="Cen K."/>
            <person name="Zhan S."/>
            <person name="Wang C."/>
        </authorList>
    </citation>
    <scope>NUCLEOTIDE SEQUENCE [LARGE SCALE GENOMIC DNA]</scope>
    <source>
        <strain evidence="3 4">ARSEF 7405</strain>
    </source>
</reference>
<dbReference type="SUPFAM" id="SSF81901">
    <property type="entry name" value="HCP-like"/>
    <property type="match status" value="1"/>
</dbReference>
<name>A0A168AH15_9EURO</name>
<comment type="caution">
    <text evidence="3">The sequence shown here is derived from an EMBL/GenBank/DDBJ whole genome shotgun (WGS) entry which is preliminary data.</text>
</comment>
<feature type="region of interest" description="Disordered" evidence="2">
    <location>
        <begin position="399"/>
        <end position="429"/>
    </location>
</feature>
<feature type="compositionally biased region" description="Polar residues" evidence="2">
    <location>
        <begin position="31"/>
        <end position="44"/>
    </location>
</feature>
<keyword evidence="1" id="KW-0677">Repeat</keyword>
<feature type="compositionally biased region" description="Polar residues" evidence="2">
    <location>
        <begin position="363"/>
        <end position="373"/>
    </location>
</feature>
<dbReference type="EMBL" id="AZGZ01000007">
    <property type="protein sequence ID" value="KZZ93917.1"/>
    <property type="molecule type" value="Genomic_DNA"/>
</dbReference>
<proteinExistence type="predicted"/>
<feature type="compositionally biased region" description="Low complexity" evidence="2">
    <location>
        <begin position="129"/>
        <end position="143"/>
    </location>
</feature>
<feature type="compositionally biased region" description="Basic and acidic residues" evidence="2">
    <location>
        <begin position="72"/>
        <end position="81"/>
    </location>
</feature>
<feature type="compositionally biased region" description="Polar residues" evidence="2">
    <location>
        <begin position="82"/>
        <end position="98"/>
    </location>
</feature>
<dbReference type="PANTHER" id="PTHR46430">
    <property type="entry name" value="PROTEIN SKT5-RELATED"/>
    <property type="match status" value="1"/>
</dbReference>
<organism evidence="3 4">
    <name type="scientific">Ascosphaera apis ARSEF 7405</name>
    <dbReference type="NCBI Taxonomy" id="392613"/>
    <lineage>
        <taxon>Eukaryota</taxon>
        <taxon>Fungi</taxon>
        <taxon>Dikarya</taxon>
        <taxon>Ascomycota</taxon>
        <taxon>Pezizomycotina</taxon>
        <taxon>Eurotiomycetes</taxon>
        <taxon>Eurotiomycetidae</taxon>
        <taxon>Onygenales</taxon>
        <taxon>Ascosphaeraceae</taxon>
        <taxon>Ascosphaera</taxon>
    </lineage>
</organism>
<dbReference type="InterPro" id="IPR011990">
    <property type="entry name" value="TPR-like_helical_dom_sf"/>
</dbReference>
<feature type="compositionally biased region" description="Low complexity" evidence="2">
    <location>
        <begin position="252"/>
        <end position="263"/>
    </location>
</feature>
<gene>
    <name evidence="3" type="ORF">AAP_02010</name>
</gene>
<feature type="region of interest" description="Disordered" evidence="2">
    <location>
        <begin position="338"/>
        <end position="373"/>
    </location>
</feature>
<dbReference type="OrthoDB" id="272077at2759"/>